<dbReference type="Pfam" id="PF00891">
    <property type="entry name" value="Methyltransf_2"/>
    <property type="match status" value="1"/>
</dbReference>
<sequence>MVPPGGKVTFADIAKRTGSSEDMIRRLLRHATTMRVFREPEPDTIAHTAASKLLSDPLMNDWLRIESIYDVLGSNPERAARFANAMKVFARSPDLDPVHIINNYDWASLGNAQVVDVGGAQGHVAMELASRFDNLSFVVQDMDQVIENAEAGLPVQLEGRVSFMAHDLFAPQTVQADVFFFRWVFHNWSDEYCIEILRAQIPALKPNARIIIQDGCLPEPGTVALWREKISRYALRLRFDLKNVFSFLIDIKQGR</sequence>
<reference evidence="6 7" key="1">
    <citation type="submission" date="2015-09" db="EMBL/GenBank/DDBJ databases">
        <title>Host preference determinants of Valsa canker pathogens revealed by comparative genomics.</title>
        <authorList>
            <person name="Yin Z."/>
            <person name="Huang L."/>
        </authorList>
    </citation>
    <scope>NUCLEOTIDE SEQUENCE [LARGE SCALE GENOMIC DNA]</scope>
    <source>
        <strain evidence="6 7">SXYLt</strain>
    </source>
</reference>
<dbReference type="InterPro" id="IPR036388">
    <property type="entry name" value="WH-like_DNA-bd_sf"/>
</dbReference>
<dbReference type="InterPro" id="IPR016461">
    <property type="entry name" value="COMT-like"/>
</dbReference>
<gene>
    <name evidence="6" type="ORF">VPNG_01622</name>
</gene>
<dbReference type="SUPFAM" id="SSF53335">
    <property type="entry name" value="S-adenosyl-L-methionine-dependent methyltransferases"/>
    <property type="match status" value="1"/>
</dbReference>
<keyword evidence="7" id="KW-1185">Reference proteome</keyword>
<dbReference type="Pfam" id="PF08100">
    <property type="entry name" value="Dimerisation"/>
    <property type="match status" value="1"/>
</dbReference>
<dbReference type="Proteomes" id="UP000285146">
    <property type="component" value="Unassembled WGS sequence"/>
</dbReference>
<comment type="caution">
    <text evidence="6">The sequence shown here is derived from an EMBL/GenBank/DDBJ whole genome shotgun (WGS) entry which is preliminary data.</text>
</comment>
<protein>
    <submittedName>
        <fullName evidence="6">Uncharacterized protein</fullName>
    </submittedName>
</protein>
<dbReference type="PANTHER" id="PTHR43712:SF12">
    <property type="entry name" value="STERIGMATOCYSTIN 8-O-METHYLTRANSFERASE"/>
    <property type="match status" value="1"/>
</dbReference>
<dbReference type="InterPro" id="IPR001077">
    <property type="entry name" value="COMT_C"/>
</dbReference>
<evidence type="ECO:0000259" key="5">
    <source>
        <dbReference type="Pfam" id="PF08100"/>
    </source>
</evidence>
<name>A0A423XK05_9PEZI</name>
<feature type="domain" description="O-methyltransferase C-terminal" evidence="4">
    <location>
        <begin position="68"/>
        <end position="220"/>
    </location>
</feature>
<dbReference type="GO" id="GO:0008171">
    <property type="term" value="F:O-methyltransferase activity"/>
    <property type="evidence" value="ECO:0007669"/>
    <property type="project" value="InterPro"/>
</dbReference>
<keyword evidence="3" id="KW-0949">S-adenosyl-L-methionine</keyword>
<dbReference type="InterPro" id="IPR012967">
    <property type="entry name" value="COMT_dimerisation"/>
</dbReference>
<proteinExistence type="predicted"/>
<evidence type="ECO:0000256" key="1">
    <source>
        <dbReference type="ARBA" id="ARBA00022603"/>
    </source>
</evidence>
<dbReference type="EMBL" id="LKEB01000004">
    <property type="protein sequence ID" value="ROW16770.1"/>
    <property type="molecule type" value="Genomic_DNA"/>
</dbReference>
<dbReference type="Gene3D" id="3.40.50.150">
    <property type="entry name" value="Vaccinia Virus protein VP39"/>
    <property type="match status" value="1"/>
</dbReference>
<dbReference type="OrthoDB" id="1606438at2759"/>
<organism evidence="6 7">
    <name type="scientific">Cytospora leucostoma</name>
    <dbReference type="NCBI Taxonomy" id="1230097"/>
    <lineage>
        <taxon>Eukaryota</taxon>
        <taxon>Fungi</taxon>
        <taxon>Dikarya</taxon>
        <taxon>Ascomycota</taxon>
        <taxon>Pezizomycotina</taxon>
        <taxon>Sordariomycetes</taxon>
        <taxon>Sordariomycetidae</taxon>
        <taxon>Diaporthales</taxon>
        <taxon>Cytosporaceae</taxon>
        <taxon>Cytospora</taxon>
    </lineage>
</organism>
<dbReference type="InParanoid" id="A0A423XK05"/>
<keyword evidence="2" id="KW-0808">Transferase</keyword>
<evidence type="ECO:0000256" key="3">
    <source>
        <dbReference type="ARBA" id="ARBA00022691"/>
    </source>
</evidence>
<dbReference type="AlphaFoldDB" id="A0A423XK05"/>
<evidence type="ECO:0000313" key="7">
    <source>
        <dbReference type="Proteomes" id="UP000285146"/>
    </source>
</evidence>
<dbReference type="InterPro" id="IPR029063">
    <property type="entry name" value="SAM-dependent_MTases_sf"/>
</dbReference>
<dbReference type="InterPro" id="IPR036390">
    <property type="entry name" value="WH_DNA-bd_sf"/>
</dbReference>
<dbReference type="SUPFAM" id="SSF46785">
    <property type="entry name" value="Winged helix' DNA-binding domain"/>
    <property type="match status" value="1"/>
</dbReference>
<evidence type="ECO:0000313" key="6">
    <source>
        <dbReference type="EMBL" id="ROW16770.1"/>
    </source>
</evidence>
<evidence type="ECO:0000256" key="2">
    <source>
        <dbReference type="ARBA" id="ARBA00022679"/>
    </source>
</evidence>
<feature type="domain" description="O-methyltransferase dimerisation" evidence="5">
    <location>
        <begin position="5"/>
        <end position="54"/>
    </location>
</feature>
<dbReference type="PROSITE" id="PS51683">
    <property type="entry name" value="SAM_OMT_II"/>
    <property type="match status" value="1"/>
</dbReference>
<keyword evidence="1" id="KW-0489">Methyltransferase</keyword>
<dbReference type="PANTHER" id="PTHR43712">
    <property type="entry name" value="PUTATIVE (AFU_ORTHOLOGUE AFUA_4G14580)-RELATED"/>
    <property type="match status" value="1"/>
</dbReference>
<evidence type="ECO:0000259" key="4">
    <source>
        <dbReference type="Pfam" id="PF00891"/>
    </source>
</evidence>
<accession>A0A423XK05</accession>
<dbReference type="Gene3D" id="1.10.10.10">
    <property type="entry name" value="Winged helix-like DNA-binding domain superfamily/Winged helix DNA-binding domain"/>
    <property type="match status" value="1"/>
</dbReference>
<dbReference type="GO" id="GO:0032259">
    <property type="term" value="P:methylation"/>
    <property type="evidence" value="ECO:0007669"/>
    <property type="project" value="UniProtKB-KW"/>
</dbReference>